<name>A0AAV7DRY3_ARIFI</name>
<protein>
    <recommendedName>
        <fullName evidence="4">Pectate lyase superfamily protein domain-containing protein</fullName>
    </recommendedName>
</protein>
<dbReference type="InterPro" id="IPR011050">
    <property type="entry name" value="Pectin_lyase_fold/virulence"/>
</dbReference>
<dbReference type="InterPro" id="IPR039279">
    <property type="entry name" value="QRT3-like"/>
</dbReference>
<dbReference type="SUPFAM" id="SSF51126">
    <property type="entry name" value="Pectin lyase-like"/>
    <property type="match status" value="1"/>
</dbReference>
<dbReference type="FunFam" id="2.160.20.10:FF:000046">
    <property type="entry name" value="Polygalacturonase QRT3"/>
    <property type="match status" value="1"/>
</dbReference>
<evidence type="ECO:0008006" key="4">
    <source>
        <dbReference type="Google" id="ProtNLM"/>
    </source>
</evidence>
<evidence type="ECO:0000313" key="3">
    <source>
        <dbReference type="Proteomes" id="UP000825729"/>
    </source>
</evidence>
<accession>A0AAV7DRY3</accession>
<dbReference type="GO" id="GO:0004650">
    <property type="term" value="F:polygalacturonase activity"/>
    <property type="evidence" value="ECO:0007669"/>
    <property type="project" value="InterPro"/>
</dbReference>
<dbReference type="AlphaFoldDB" id="A0AAV7DRY3"/>
<dbReference type="Proteomes" id="UP000825729">
    <property type="component" value="Unassembled WGS sequence"/>
</dbReference>
<organism evidence="2 3">
    <name type="scientific">Aristolochia fimbriata</name>
    <name type="common">White veined hardy Dutchman's pipe vine</name>
    <dbReference type="NCBI Taxonomy" id="158543"/>
    <lineage>
        <taxon>Eukaryota</taxon>
        <taxon>Viridiplantae</taxon>
        <taxon>Streptophyta</taxon>
        <taxon>Embryophyta</taxon>
        <taxon>Tracheophyta</taxon>
        <taxon>Spermatophyta</taxon>
        <taxon>Magnoliopsida</taxon>
        <taxon>Magnoliidae</taxon>
        <taxon>Piperales</taxon>
        <taxon>Aristolochiaceae</taxon>
        <taxon>Aristolochia</taxon>
    </lineage>
</organism>
<gene>
    <name evidence="2" type="ORF">H6P81_019199</name>
</gene>
<comment type="caution">
    <text evidence="2">The sequence shown here is derived from an EMBL/GenBank/DDBJ whole genome shotgun (WGS) entry which is preliminary data.</text>
</comment>
<keyword evidence="3" id="KW-1185">Reference proteome</keyword>
<keyword evidence="1" id="KW-0732">Signal</keyword>
<dbReference type="InterPro" id="IPR006626">
    <property type="entry name" value="PbH1"/>
</dbReference>
<dbReference type="PANTHER" id="PTHR33928:SF7">
    <property type="entry name" value="POLYGALACTURONASE QRT3"/>
    <property type="match status" value="1"/>
</dbReference>
<proteinExistence type="predicted"/>
<feature type="chain" id="PRO_5043507499" description="Pectate lyase superfamily protein domain-containing protein" evidence="1">
    <location>
        <begin position="25"/>
        <end position="497"/>
    </location>
</feature>
<sequence length="497" mass="52183">MEVTAAVLSSLLLVFFSGLAPIHGHGGRYLDQRIRKLEASILGQKAVSPSPSSAPWGQRSGRVYGVTSYGADPTGESDSTDAILRAISDAFQARGGRDLMPGIPDLGGSQVHLEGGTYKISRPLRFPSSGGGNFMIHGGSIRASDDFPADGYLIELRPSSSSSSSKVEKQKTSGEYSLAEETFSSSYEFVTLKDLLLDSNLRGGGVAVVDSLRTTIDNCYIARFASDGVIVRGGHETLVRNSYIGQHITAGGDPGERNFSGVGITLAGNDNIVTDVVIFSAGVGIAVLGQANTITGVHCYNKATAWGGIGIHLRLPGLTQTRILNSYLDFTGIVAEDPVQLLVSGCFFLGDAAVVLRSVKGSMSGVSVVDNVFAGSGNGVEIVRLDESAGRFGAVDQIVVDRNSVKGMRVRSTVGRGTARGDGNGTSLVVDFSDVLLFPDMIKHAQYTLLPDEGGASAFFGHALRNTSGNRVVVETDSAVPATIYVWVDQNPALSNV</sequence>
<evidence type="ECO:0000256" key="1">
    <source>
        <dbReference type="SAM" id="SignalP"/>
    </source>
</evidence>
<reference evidence="2 3" key="1">
    <citation type="submission" date="2021-07" db="EMBL/GenBank/DDBJ databases">
        <title>The Aristolochia fimbriata genome: insights into angiosperm evolution, floral development and chemical biosynthesis.</title>
        <authorList>
            <person name="Jiao Y."/>
        </authorList>
    </citation>
    <scope>NUCLEOTIDE SEQUENCE [LARGE SCALE GENOMIC DNA]</scope>
    <source>
        <strain evidence="2">IBCAS-2021</strain>
        <tissue evidence="2">Leaf</tissue>
    </source>
</reference>
<evidence type="ECO:0000313" key="2">
    <source>
        <dbReference type="EMBL" id="KAG9439034.1"/>
    </source>
</evidence>
<dbReference type="PANTHER" id="PTHR33928">
    <property type="entry name" value="POLYGALACTURONASE QRT3"/>
    <property type="match status" value="1"/>
</dbReference>
<dbReference type="Gene3D" id="2.160.20.10">
    <property type="entry name" value="Single-stranded right-handed beta-helix, Pectin lyase-like"/>
    <property type="match status" value="1"/>
</dbReference>
<feature type="signal peptide" evidence="1">
    <location>
        <begin position="1"/>
        <end position="24"/>
    </location>
</feature>
<dbReference type="EMBL" id="JAINDJ010000008">
    <property type="protein sequence ID" value="KAG9439034.1"/>
    <property type="molecule type" value="Genomic_DNA"/>
</dbReference>
<dbReference type="InterPro" id="IPR012334">
    <property type="entry name" value="Pectin_lyas_fold"/>
</dbReference>
<dbReference type="SMART" id="SM00710">
    <property type="entry name" value="PbH1"/>
    <property type="match status" value="3"/>
</dbReference>